<dbReference type="Proteomes" id="UP000799767">
    <property type="component" value="Unassembled WGS sequence"/>
</dbReference>
<dbReference type="Pfam" id="PF01161">
    <property type="entry name" value="PBP"/>
    <property type="match status" value="1"/>
</dbReference>
<evidence type="ECO:0000256" key="2">
    <source>
        <dbReference type="SAM" id="SignalP"/>
    </source>
</evidence>
<reference evidence="3" key="1">
    <citation type="journal article" date="2020" name="Stud. Mycol.">
        <title>101 Dothideomycetes genomes: a test case for predicting lifestyles and emergence of pathogens.</title>
        <authorList>
            <person name="Haridas S."/>
            <person name="Albert R."/>
            <person name="Binder M."/>
            <person name="Bloem J."/>
            <person name="Labutti K."/>
            <person name="Salamov A."/>
            <person name="Andreopoulos B."/>
            <person name="Baker S."/>
            <person name="Barry K."/>
            <person name="Bills G."/>
            <person name="Bluhm B."/>
            <person name="Cannon C."/>
            <person name="Castanera R."/>
            <person name="Culley D."/>
            <person name="Daum C."/>
            <person name="Ezra D."/>
            <person name="Gonzalez J."/>
            <person name="Henrissat B."/>
            <person name="Kuo A."/>
            <person name="Liang C."/>
            <person name="Lipzen A."/>
            <person name="Lutzoni F."/>
            <person name="Magnuson J."/>
            <person name="Mondo S."/>
            <person name="Nolan M."/>
            <person name="Ohm R."/>
            <person name="Pangilinan J."/>
            <person name="Park H.-J."/>
            <person name="Ramirez L."/>
            <person name="Alfaro M."/>
            <person name="Sun H."/>
            <person name="Tritt A."/>
            <person name="Yoshinaga Y."/>
            <person name="Zwiers L.-H."/>
            <person name="Turgeon B."/>
            <person name="Goodwin S."/>
            <person name="Spatafora J."/>
            <person name="Crous P."/>
            <person name="Grigoriev I."/>
        </authorList>
    </citation>
    <scope>NUCLEOTIDE SEQUENCE</scope>
    <source>
        <strain evidence="3">CBS 113389</strain>
    </source>
</reference>
<name>A0A6A6PUF0_9PEZI</name>
<protein>
    <submittedName>
        <fullName evidence="3">Phosphatidylethanolamine-binding protein</fullName>
    </submittedName>
</protein>
<dbReference type="PANTHER" id="PTHR11362:SF82">
    <property type="entry name" value="PHOSPHATIDYLETHANOLAMINE-BINDING PROTEIN 4"/>
    <property type="match status" value="1"/>
</dbReference>
<dbReference type="InterPro" id="IPR035810">
    <property type="entry name" value="PEBP_euk"/>
</dbReference>
<feature type="region of interest" description="Disordered" evidence="1">
    <location>
        <begin position="26"/>
        <end position="51"/>
    </location>
</feature>
<dbReference type="AlphaFoldDB" id="A0A6A6PUF0"/>
<keyword evidence="4" id="KW-1185">Reference proteome</keyword>
<gene>
    <name evidence="3" type="ORF">BDY17DRAFT_310163</name>
</gene>
<evidence type="ECO:0000256" key="1">
    <source>
        <dbReference type="SAM" id="MobiDB-lite"/>
    </source>
</evidence>
<accession>A0A6A6PUF0</accession>
<feature type="chain" id="PRO_5025633770" evidence="2">
    <location>
        <begin position="19"/>
        <end position="251"/>
    </location>
</feature>
<dbReference type="CDD" id="cd00866">
    <property type="entry name" value="PEBP_euk"/>
    <property type="match status" value="1"/>
</dbReference>
<evidence type="ECO:0000313" key="4">
    <source>
        <dbReference type="Proteomes" id="UP000799767"/>
    </source>
</evidence>
<dbReference type="InterPro" id="IPR036610">
    <property type="entry name" value="PEBP-like_sf"/>
</dbReference>
<dbReference type="Gene3D" id="3.90.280.10">
    <property type="entry name" value="PEBP-like"/>
    <property type="match status" value="1"/>
</dbReference>
<dbReference type="RefSeq" id="XP_033589663.1">
    <property type="nucleotide sequence ID" value="XM_033735407.1"/>
</dbReference>
<organism evidence="3 4">
    <name type="scientific">Neohortaea acidophila</name>
    <dbReference type="NCBI Taxonomy" id="245834"/>
    <lineage>
        <taxon>Eukaryota</taxon>
        <taxon>Fungi</taxon>
        <taxon>Dikarya</taxon>
        <taxon>Ascomycota</taxon>
        <taxon>Pezizomycotina</taxon>
        <taxon>Dothideomycetes</taxon>
        <taxon>Dothideomycetidae</taxon>
        <taxon>Mycosphaerellales</taxon>
        <taxon>Teratosphaeriaceae</taxon>
        <taxon>Neohortaea</taxon>
    </lineage>
</organism>
<proteinExistence type="predicted"/>
<dbReference type="OrthoDB" id="2506647at2759"/>
<evidence type="ECO:0000313" key="3">
    <source>
        <dbReference type="EMBL" id="KAF2483093.1"/>
    </source>
</evidence>
<dbReference type="SUPFAM" id="SSF49777">
    <property type="entry name" value="PEBP-like"/>
    <property type="match status" value="1"/>
</dbReference>
<dbReference type="GeneID" id="54476409"/>
<feature type="signal peptide" evidence="2">
    <location>
        <begin position="1"/>
        <end position="18"/>
    </location>
</feature>
<dbReference type="PANTHER" id="PTHR11362">
    <property type="entry name" value="PHOSPHATIDYLETHANOLAMINE-BINDING PROTEIN"/>
    <property type="match status" value="1"/>
</dbReference>
<sequence>MHFSSLFCGASLAALALAAPSPGRGHFHPGPHHYPTTAYKHHPTTTSTAHPTTTNYNCGSITRAYATEVVKQFVIDQIVPDLIELNTLGTPSVVVNVTYGSKDVNLGTYFTTTETLDQPTAFSFTAEEGYDPYTTLYMVFLIDPDVPQEGSPTQVNYAHWIFYNAQPQCVTNQAITTVDTYQSPTPASTTQHRYTFLVYRQPPGFTVSATEAAALNIRTPFDLNDYTEANGLVLVGGNYFNEAIGNGIQGS</sequence>
<dbReference type="InterPro" id="IPR008914">
    <property type="entry name" value="PEBP"/>
</dbReference>
<dbReference type="EMBL" id="MU001635">
    <property type="protein sequence ID" value="KAF2483093.1"/>
    <property type="molecule type" value="Genomic_DNA"/>
</dbReference>
<keyword evidence="2" id="KW-0732">Signal</keyword>